<gene>
    <name evidence="2" type="ORF">SCHCODRAFT_113029</name>
</gene>
<accession>D8QGN9</accession>
<feature type="compositionally biased region" description="Acidic residues" evidence="1">
    <location>
        <begin position="209"/>
        <end position="219"/>
    </location>
</feature>
<dbReference type="InParanoid" id="D8QGN9"/>
<name>D8QGN9_SCHCM</name>
<protein>
    <submittedName>
        <fullName evidence="2">Uncharacterized protein</fullName>
    </submittedName>
</protein>
<dbReference type="Proteomes" id="UP000007431">
    <property type="component" value="Unassembled WGS sequence"/>
</dbReference>
<feature type="non-terminal residue" evidence="2">
    <location>
        <position position="252"/>
    </location>
</feature>
<evidence type="ECO:0000313" key="3">
    <source>
        <dbReference type="Proteomes" id="UP000007431"/>
    </source>
</evidence>
<dbReference type="EMBL" id="GL377312">
    <property type="protein sequence ID" value="EFI92525.1"/>
    <property type="molecule type" value="Genomic_DNA"/>
</dbReference>
<dbReference type="HOGENOM" id="CLU_1103315_0_0_1"/>
<dbReference type="OrthoDB" id="10436382at2759"/>
<feature type="compositionally biased region" description="Low complexity" evidence="1">
    <location>
        <begin position="158"/>
        <end position="170"/>
    </location>
</feature>
<proteinExistence type="predicted"/>
<dbReference type="AlphaFoldDB" id="D8QGN9"/>
<feature type="compositionally biased region" description="Basic and acidic residues" evidence="1">
    <location>
        <begin position="92"/>
        <end position="109"/>
    </location>
</feature>
<reference evidence="2 3" key="1">
    <citation type="journal article" date="2010" name="Nat. Biotechnol.">
        <title>Genome sequence of the model mushroom Schizophyllum commune.</title>
        <authorList>
            <person name="Ohm R.A."/>
            <person name="de Jong J.F."/>
            <person name="Lugones L.G."/>
            <person name="Aerts A."/>
            <person name="Kothe E."/>
            <person name="Stajich J.E."/>
            <person name="de Vries R.P."/>
            <person name="Record E."/>
            <person name="Levasseur A."/>
            <person name="Baker S.E."/>
            <person name="Bartholomew K.A."/>
            <person name="Coutinho P.M."/>
            <person name="Erdmann S."/>
            <person name="Fowler T.J."/>
            <person name="Gathman A.C."/>
            <person name="Lombard V."/>
            <person name="Henrissat B."/>
            <person name="Knabe N."/>
            <person name="Kuees U."/>
            <person name="Lilly W.W."/>
            <person name="Lindquist E."/>
            <person name="Lucas S."/>
            <person name="Magnuson J.K."/>
            <person name="Piumi F."/>
            <person name="Raudaskoski M."/>
            <person name="Salamov A."/>
            <person name="Schmutz J."/>
            <person name="Schwarze F.W.M.R."/>
            <person name="vanKuyk P.A."/>
            <person name="Horton J.S."/>
            <person name="Grigoriev I.V."/>
            <person name="Woesten H.A.B."/>
        </authorList>
    </citation>
    <scope>NUCLEOTIDE SEQUENCE [LARGE SCALE GENOMIC DNA]</scope>
    <source>
        <strain evidence="3">H4-8 / FGSC 9210</strain>
    </source>
</reference>
<sequence length="252" mass="28117">MARSKFVWRCSQPGCPNPNYPKRFKPSNCRSAKGPAAIKCMRHGYKYHYKKVTVPWKGGTRTLLRNSNGYFDCPCGAKPHARRHSQHMRALCERNPHPHPNDVGISRDTDTEDDQSDSDDDSEDGFGGLDDNNASGNGIIEISSSPVRASRRTRRSARSVSSTSTRVDASAGPSGSALTKTGHAQGSRSTSTVTIQKRKRSPARGIPEDTSDTDEDDPEIIALEAELEERREARRRRLRRKLARYDKTGRKH</sequence>
<organism evidence="3">
    <name type="scientific">Schizophyllum commune (strain H4-8 / FGSC 9210)</name>
    <name type="common">Split gill fungus</name>
    <dbReference type="NCBI Taxonomy" id="578458"/>
    <lineage>
        <taxon>Eukaryota</taxon>
        <taxon>Fungi</taxon>
        <taxon>Dikarya</taxon>
        <taxon>Basidiomycota</taxon>
        <taxon>Agaricomycotina</taxon>
        <taxon>Agaricomycetes</taxon>
        <taxon>Agaricomycetidae</taxon>
        <taxon>Agaricales</taxon>
        <taxon>Schizophyllaceae</taxon>
        <taxon>Schizophyllum</taxon>
    </lineage>
</organism>
<dbReference type="KEGG" id="scm:SCHCO_02752413"/>
<dbReference type="RefSeq" id="XP_003027428.1">
    <property type="nucleotide sequence ID" value="XM_003027382.1"/>
</dbReference>
<feature type="compositionally biased region" description="Polar residues" evidence="1">
    <location>
        <begin position="176"/>
        <end position="195"/>
    </location>
</feature>
<dbReference type="GeneID" id="9597780"/>
<evidence type="ECO:0000313" key="2">
    <source>
        <dbReference type="EMBL" id="EFI92525.1"/>
    </source>
</evidence>
<evidence type="ECO:0000256" key="1">
    <source>
        <dbReference type="SAM" id="MobiDB-lite"/>
    </source>
</evidence>
<feature type="compositionally biased region" description="Acidic residues" evidence="1">
    <location>
        <begin position="110"/>
        <end position="124"/>
    </location>
</feature>
<keyword evidence="3" id="KW-1185">Reference proteome</keyword>
<dbReference type="VEuPathDB" id="FungiDB:SCHCODRAFT_02752413"/>
<feature type="region of interest" description="Disordered" evidence="1">
    <location>
        <begin position="92"/>
        <end position="219"/>
    </location>
</feature>